<reference evidence="2 3" key="2">
    <citation type="journal article" date="2016" name="Int. J. Syst. Evol. Microbiol.">
        <title>Vitellibacter aquimaris sp. nov., a marine bacterium isolated from seawater.</title>
        <authorList>
            <person name="Thevarajoo S."/>
            <person name="Selvaratnam C."/>
            <person name="Goh K.M."/>
            <person name="Hong K.W."/>
            <person name="Chan X.Y."/>
            <person name="Chan K.G."/>
            <person name="Chong C.S."/>
        </authorList>
    </citation>
    <scope>NUCLEOTIDE SEQUENCE [LARGE SCALE GENOMIC DNA]</scope>
    <source>
        <strain evidence="2 3">D-24</strain>
    </source>
</reference>
<evidence type="ECO:0000313" key="3">
    <source>
        <dbReference type="Proteomes" id="UP000070138"/>
    </source>
</evidence>
<name>A0A137RMC9_9FLAO</name>
<keyword evidence="1" id="KW-0812">Transmembrane</keyword>
<gene>
    <name evidence="2" type="ORF">LS48_02375</name>
</gene>
<organism evidence="2 3">
    <name type="scientific">Aequorivita aquimaris</name>
    <dbReference type="NCBI Taxonomy" id="1548749"/>
    <lineage>
        <taxon>Bacteria</taxon>
        <taxon>Pseudomonadati</taxon>
        <taxon>Bacteroidota</taxon>
        <taxon>Flavobacteriia</taxon>
        <taxon>Flavobacteriales</taxon>
        <taxon>Flavobacteriaceae</taxon>
        <taxon>Aequorivita</taxon>
    </lineage>
</organism>
<dbReference type="STRING" id="1548749.LS48_02375"/>
<dbReference type="AlphaFoldDB" id="A0A137RMC9"/>
<accession>A0A137RMC9</accession>
<feature type="transmembrane region" description="Helical" evidence="1">
    <location>
        <begin position="20"/>
        <end position="42"/>
    </location>
</feature>
<evidence type="ECO:0008006" key="4">
    <source>
        <dbReference type="Google" id="ProtNLM"/>
    </source>
</evidence>
<proteinExistence type="predicted"/>
<evidence type="ECO:0000313" key="2">
    <source>
        <dbReference type="EMBL" id="KXO01325.1"/>
    </source>
</evidence>
<sequence length="136" mass="15317">MWGMPEGSYDFDELPELTQYSLVALVILFTLTFIFFIGSIVTSSTSKKKLLKNGKEAPAKILNIYETGTTVNNSYMVGFELEVMPKHAPKFSTTTEQLVSRLRIHEFEVGKNVLVAYDPKTFEATIIGKIQEKVDT</sequence>
<protein>
    <recommendedName>
        <fullName evidence="4">DUF3592 domain-containing protein</fullName>
    </recommendedName>
</protein>
<keyword evidence="1" id="KW-0472">Membrane</keyword>
<reference evidence="3" key="1">
    <citation type="submission" date="2014-10" db="EMBL/GenBank/DDBJ databases">
        <title>Genome sequencing of Vitellibacter sp. D-24.</title>
        <authorList>
            <person name="Thevarajoo S."/>
            <person name="Selvaratnam C."/>
            <person name="Goh K.M."/>
            <person name="Chong C.S."/>
        </authorList>
    </citation>
    <scope>NUCLEOTIDE SEQUENCE [LARGE SCALE GENOMIC DNA]</scope>
    <source>
        <strain evidence="3">D-24</strain>
    </source>
</reference>
<keyword evidence="3" id="KW-1185">Reference proteome</keyword>
<dbReference type="Proteomes" id="UP000070138">
    <property type="component" value="Unassembled WGS sequence"/>
</dbReference>
<comment type="caution">
    <text evidence="2">The sequence shown here is derived from an EMBL/GenBank/DDBJ whole genome shotgun (WGS) entry which is preliminary data.</text>
</comment>
<evidence type="ECO:0000256" key="1">
    <source>
        <dbReference type="SAM" id="Phobius"/>
    </source>
</evidence>
<dbReference type="EMBL" id="JRWG01000001">
    <property type="protein sequence ID" value="KXO01325.1"/>
    <property type="molecule type" value="Genomic_DNA"/>
</dbReference>
<keyword evidence="1" id="KW-1133">Transmembrane helix</keyword>